<feature type="domain" description="HTH lysR-type" evidence="5">
    <location>
        <begin position="3"/>
        <end position="60"/>
    </location>
</feature>
<evidence type="ECO:0000256" key="3">
    <source>
        <dbReference type="ARBA" id="ARBA00023125"/>
    </source>
</evidence>
<protein>
    <submittedName>
        <fullName evidence="6">LysR family transcriptional regulator</fullName>
    </submittedName>
</protein>
<dbReference type="CDD" id="cd08422">
    <property type="entry name" value="PBP2_CrgA_like"/>
    <property type="match status" value="1"/>
</dbReference>
<organism evidence="6 7">
    <name type="scientific">Moraxella pluranimalium</name>
    <dbReference type="NCBI Taxonomy" id="470453"/>
    <lineage>
        <taxon>Bacteria</taxon>
        <taxon>Pseudomonadati</taxon>
        <taxon>Pseudomonadota</taxon>
        <taxon>Gammaproteobacteria</taxon>
        <taxon>Moraxellales</taxon>
        <taxon>Moraxellaceae</taxon>
        <taxon>Moraxella</taxon>
    </lineage>
</organism>
<keyword evidence="2" id="KW-0805">Transcription regulation</keyword>
<keyword evidence="7" id="KW-1185">Reference proteome</keyword>
<keyword evidence="3" id="KW-0238">DNA-binding</keyword>
<dbReference type="Gene3D" id="1.10.10.10">
    <property type="entry name" value="Winged helix-like DNA-binding domain superfamily/Winged helix DNA-binding domain"/>
    <property type="match status" value="1"/>
</dbReference>
<dbReference type="PROSITE" id="PS50931">
    <property type="entry name" value="HTH_LYSR"/>
    <property type="match status" value="1"/>
</dbReference>
<dbReference type="InterPro" id="IPR005119">
    <property type="entry name" value="LysR_subst-bd"/>
</dbReference>
<evidence type="ECO:0000313" key="7">
    <source>
        <dbReference type="Proteomes" id="UP000189800"/>
    </source>
</evidence>
<evidence type="ECO:0000259" key="5">
    <source>
        <dbReference type="PROSITE" id="PS50931"/>
    </source>
</evidence>
<dbReference type="GO" id="GO:0043565">
    <property type="term" value="F:sequence-specific DNA binding"/>
    <property type="evidence" value="ECO:0007669"/>
    <property type="project" value="TreeGrafter"/>
</dbReference>
<comment type="caution">
    <text evidence="6">The sequence shown here is derived from an EMBL/GenBank/DDBJ whole genome shotgun (WGS) entry which is preliminary data.</text>
</comment>
<dbReference type="Gene3D" id="3.40.190.290">
    <property type="match status" value="1"/>
</dbReference>
<dbReference type="RefSeq" id="WP_078253723.1">
    <property type="nucleotide sequence ID" value="NZ_MUYU01000009.1"/>
</dbReference>
<dbReference type="Pfam" id="PF03466">
    <property type="entry name" value="LysR_substrate"/>
    <property type="match status" value="1"/>
</dbReference>
<dbReference type="SUPFAM" id="SSF53850">
    <property type="entry name" value="Periplasmic binding protein-like II"/>
    <property type="match status" value="1"/>
</dbReference>
<dbReference type="STRING" id="470453.B0680_03760"/>
<dbReference type="InterPro" id="IPR036388">
    <property type="entry name" value="WH-like_DNA-bd_sf"/>
</dbReference>
<gene>
    <name evidence="6" type="ORF">B0680_03760</name>
</gene>
<dbReference type="InterPro" id="IPR000847">
    <property type="entry name" value="LysR_HTH_N"/>
</dbReference>
<dbReference type="GO" id="GO:0006351">
    <property type="term" value="P:DNA-templated transcription"/>
    <property type="evidence" value="ECO:0007669"/>
    <property type="project" value="TreeGrafter"/>
</dbReference>
<reference evidence="6 7" key="1">
    <citation type="submission" date="2017-02" db="EMBL/GenBank/DDBJ databases">
        <title>Draft genome sequence of Moraxella pluranimalium CCUG 54913T type strain.</title>
        <authorList>
            <person name="Salva-Serra F."/>
            <person name="Engstrom-Jakobsson H."/>
            <person name="Thorell K."/>
            <person name="Jaen-Luchoro D."/>
            <person name="Gonzales-Siles L."/>
            <person name="Karlsson R."/>
            <person name="Yazdan S."/>
            <person name="Boulund F."/>
            <person name="Johnning A."/>
            <person name="Engstrand L."/>
            <person name="Kristiansson E."/>
            <person name="Moore E."/>
        </authorList>
    </citation>
    <scope>NUCLEOTIDE SEQUENCE [LARGE SCALE GENOMIC DNA]</scope>
    <source>
        <strain evidence="6 7">CCUG 54913</strain>
    </source>
</reference>
<dbReference type="PANTHER" id="PTHR30537:SF30">
    <property type="entry name" value="TRANSCRIPTIONAL REGULATOR-RELATED"/>
    <property type="match status" value="1"/>
</dbReference>
<dbReference type="Pfam" id="PF00126">
    <property type="entry name" value="HTH_1"/>
    <property type="match status" value="1"/>
</dbReference>
<dbReference type="FunFam" id="1.10.10.10:FF:000001">
    <property type="entry name" value="LysR family transcriptional regulator"/>
    <property type="match status" value="1"/>
</dbReference>
<proteinExistence type="inferred from homology"/>
<dbReference type="Proteomes" id="UP000189800">
    <property type="component" value="Unassembled WGS sequence"/>
</dbReference>
<dbReference type="EMBL" id="MUYU01000009">
    <property type="protein sequence ID" value="OOS24561.1"/>
    <property type="molecule type" value="Genomic_DNA"/>
</dbReference>
<evidence type="ECO:0000256" key="1">
    <source>
        <dbReference type="ARBA" id="ARBA00009437"/>
    </source>
</evidence>
<evidence type="ECO:0000256" key="2">
    <source>
        <dbReference type="ARBA" id="ARBA00023015"/>
    </source>
</evidence>
<dbReference type="InterPro" id="IPR058163">
    <property type="entry name" value="LysR-type_TF_proteobact-type"/>
</dbReference>
<dbReference type="GO" id="GO:0003700">
    <property type="term" value="F:DNA-binding transcription factor activity"/>
    <property type="evidence" value="ECO:0007669"/>
    <property type="project" value="InterPro"/>
</dbReference>
<dbReference type="AlphaFoldDB" id="A0A1T0CQY2"/>
<sequence>MLDNLRSMAVFASVVRHGSFSGAAKELGITTSAVSQQIRSLETDLGVSLLHRSTRKLSLSEAGESLYNAAVQMVKAAEQGRDSVIQLKDEISGSLRIATTPELAKNYLLPALSSWLAEHDNLTLNLISRGDHADMIEDRIDLALVLSEGNQGLALASVKQVLVAAPSYLAGRDAIETPKGLTQHDVVLCSEKSTENLEFRKNGEKTNVRISSRLYSNNANIALNLAREGYGILKTNEVMAKDLIASGELVVVLPEYDLPALTISAVTASKEQTPVKAQKCLEVLEAYFKK</sequence>
<keyword evidence="4" id="KW-0804">Transcription</keyword>
<name>A0A1T0CQY2_9GAMM</name>
<dbReference type="OrthoDB" id="8678019at2"/>
<accession>A0A1T0CQY2</accession>
<evidence type="ECO:0000313" key="6">
    <source>
        <dbReference type="EMBL" id="OOS24561.1"/>
    </source>
</evidence>
<evidence type="ECO:0000256" key="4">
    <source>
        <dbReference type="ARBA" id="ARBA00023163"/>
    </source>
</evidence>
<comment type="similarity">
    <text evidence="1">Belongs to the LysR transcriptional regulatory family.</text>
</comment>
<dbReference type="InterPro" id="IPR036390">
    <property type="entry name" value="WH_DNA-bd_sf"/>
</dbReference>
<dbReference type="PANTHER" id="PTHR30537">
    <property type="entry name" value="HTH-TYPE TRANSCRIPTIONAL REGULATOR"/>
    <property type="match status" value="1"/>
</dbReference>
<dbReference type="PRINTS" id="PR00039">
    <property type="entry name" value="HTHLYSR"/>
</dbReference>
<dbReference type="SUPFAM" id="SSF46785">
    <property type="entry name" value="Winged helix' DNA-binding domain"/>
    <property type="match status" value="1"/>
</dbReference>